<proteinExistence type="predicted"/>
<evidence type="ECO:0000313" key="3">
    <source>
        <dbReference type="Proteomes" id="UP000316855"/>
    </source>
</evidence>
<keyword evidence="1" id="KW-0812">Transmembrane</keyword>
<dbReference type="Proteomes" id="UP000316855">
    <property type="component" value="Chromosome"/>
</dbReference>
<name>A0A517V6G7_9PLAN</name>
<evidence type="ECO:0000313" key="2">
    <source>
        <dbReference type="EMBL" id="QDT88595.1"/>
    </source>
</evidence>
<sequence>MNLRCIRLLYVIAALYDAALGLLFLVAPSFPFATFNITPPNHMGYVQFPAALLLIFGLMFATIAKAPRENRQLIIYGVLLKLSYSGLTFWYWMTTDVPSFWKPFAVIDFVMLVLFVWTYAALAPKSAEH</sequence>
<dbReference type="AlphaFoldDB" id="A0A517V6G7"/>
<dbReference type="RefSeq" id="WP_145223763.1">
    <property type="nucleotide sequence ID" value="NZ_CP036343.1"/>
</dbReference>
<feature type="transmembrane region" description="Helical" evidence="1">
    <location>
        <begin position="7"/>
        <end position="30"/>
    </location>
</feature>
<dbReference type="KEGG" id="gax:Pan161_02130"/>
<gene>
    <name evidence="2" type="ORF">Pan161_02130</name>
</gene>
<dbReference type="OrthoDB" id="279578at2"/>
<organism evidence="2 3">
    <name type="scientific">Gimesia algae</name>
    <dbReference type="NCBI Taxonomy" id="2527971"/>
    <lineage>
        <taxon>Bacteria</taxon>
        <taxon>Pseudomonadati</taxon>
        <taxon>Planctomycetota</taxon>
        <taxon>Planctomycetia</taxon>
        <taxon>Planctomycetales</taxon>
        <taxon>Planctomycetaceae</taxon>
        <taxon>Gimesia</taxon>
    </lineage>
</organism>
<dbReference type="EMBL" id="CP036343">
    <property type="protein sequence ID" value="QDT88595.1"/>
    <property type="molecule type" value="Genomic_DNA"/>
</dbReference>
<accession>A0A517V6G7</accession>
<feature type="transmembrane region" description="Helical" evidence="1">
    <location>
        <begin position="73"/>
        <end position="92"/>
    </location>
</feature>
<protein>
    <submittedName>
        <fullName evidence="2">Uncharacterized protein</fullName>
    </submittedName>
</protein>
<keyword evidence="1" id="KW-0472">Membrane</keyword>
<feature type="transmembrane region" description="Helical" evidence="1">
    <location>
        <begin position="42"/>
        <end position="61"/>
    </location>
</feature>
<feature type="transmembrane region" description="Helical" evidence="1">
    <location>
        <begin position="104"/>
        <end position="122"/>
    </location>
</feature>
<reference evidence="2 3" key="1">
    <citation type="submission" date="2019-02" db="EMBL/GenBank/DDBJ databases">
        <title>Deep-cultivation of Planctomycetes and their phenomic and genomic characterization uncovers novel biology.</title>
        <authorList>
            <person name="Wiegand S."/>
            <person name="Jogler M."/>
            <person name="Boedeker C."/>
            <person name="Pinto D."/>
            <person name="Vollmers J."/>
            <person name="Rivas-Marin E."/>
            <person name="Kohn T."/>
            <person name="Peeters S.H."/>
            <person name="Heuer A."/>
            <person name="Rast P."/>
            <person name="Oberbeckmann S."/>
            <person name="Bunk B."/>
            <person name="Jeske O."/>
            <person name="Meyerdierks A."/>
            <person name="Storesund J.E."/>
            <person name="Kallscheuer N."/>
            <person name="Luecker S."/>
            <person name="Lage O.M."/>
            <person name="Pohl T."/>
            <person name="Merkel B.J."/>
            <person name="Hornburger P."/>
            <person name="Mueller R.-W."/>
            <person name="Bruemmer F."/>
            <person name="Labrenz M."/>
            <person name="Spormann A.M."/>
            <person name="Op den Camp H."/>
            <person name="Overmann J."/>
            <person name="Amann R."/>
            <person name="Jetten M.S.M."/>
            <person name="Mascher T."/>
            <person name="Medema M.H."/>
            <person name="Devos D.P."/>
            <person name="Kaster A.-K."/>
            <person name="Ovreas L."/>
            <person name="Rohde M."/>
            <person name="Galperin M.Y."/>
            <person name="Jogler C."/>
        </authorList>
    </citation>
    <scope>NUCLEOTIDE SEQUENCE [LARGE SCALE GENOMIC DNA]</scope>
    <source>
        <strain evidence="2 3">Pan161</strain>
    </source>
</reference>
<keyword evidence="1" id="KW-1133">Transmembrane helix</keyword>
<keyword evidence="3" id="KW-1185">Reference proteome</keyword>
<evidence type="ECO:0000256" key="1">
    <source>
        <dbReference type="SAM" id="Phobius"/>
    </source>
</evidence>